<dbReference type="Proteomes" id="UP001519363">
    <property type="component" value="Unassembled WGS sequence"/>
</dbReference>
<reference evidence="2 3" key="1">
    <citation type="submission" date="2021-03" db="EMBL/GenBank/DDBJ databases">
        <title>Sequencing the genomes of 1000 actinobacteria strains.</title>
        <authorList>
            <person name="Klenk H.-P."/>
        </authorList>
    </citation>
    <scope>NUCLEOTIDE SEQUENCE [LARGE SCALE GENOMIC DNA]</scope>
    <source>
        <strain evidence="2 3">DSM 44580</strain>
    </source>
</reference>
<gene>
    <name evidence="2" type="ORF">JOF53_000028</name>
</gene>
<dbReference type="EMBL" id="JAGIOO010000001">
    <property type="protein sequence ID" value="MBP2471156.1"/>
    <property type="molecule type" value="Genomic_DNA"/>
</dbReference>
<keyword evidence="3" id="KW-1185">Reference proteome</keyword>
<accession>A0ABS5A3J7</accession>
<comment type="caution">
    <text evidence="2">The sequence shown here is derived from an EMBL/GenBank/DDBJ whole genome shotgun (WGS) entry which is preliminary data.</text>
</comment>
<sequence length="85" mass="9372">MSQPEWFFRWDAGQQHEAEQLAAAEAESSRDAADLAHTQAARGADEADAEFRVMIHETEVPGDPLFDGAYGQEHDFDFGDGVNGF</sequence>
<feature type="region of interest" description="Disordered" evidence="1">
    <location>
        <begin position="17"/>
        <end position="43"/>
    </location>
</feature>
<dbReference type="RefSeq" id="WP_086788219.1">
    <property type="nucleotide sequence ID" value="NZ_JAGIOO010000001.1"/>
</dbReference>
<organism evidence="2 3">
    <name type="scientific">Crossiella equi</name>
    <dbReference type="NCBI Taxonomy" id="130796"/>
    <lineage>
        <taxon>Bacteria</taxon>
        <taxon>Bacillati</taxon>
        <taxon>Actinomycetota</taxon>
        <taxon>Actinomycetes</taxon>
        <taxon>Pseudonocardiales</taxon>
        <taxon>Pseudonocardiaceae</taxon>
        <taxon>Crossiella</taxon>
    </lineage>
</organism>
<evidence type="ECO:0000313" key="2">
    <source>
        <dbReference type="EMBL" id="MBP2471156.1"/>
    </source>
</evidence>
<name>A0ABS5A3J7_9PSEU</name>
<evidence type="ECO:0000313" key="3">
    <source>
        <dbReference type="Proteomes" id="UP001519363"/>
    </source>
</evidence>
<proteinExistence type="predicted"/>
<protein>
    <submittedName>
        <fullName evidence="2">Uncharacterized protein</fullName>
    </submittedName>
</protein>
<evidence type="ECO:0000256" key="1">
    <source>
        <dbReference type="SAM" id="MobiDB-lite"/>
    </source>
</evidence>